<protein>
    <submittedName>
        <fullName evidence="1">Uncharacterized protein</fullName>
    </submittedName>
</protein>
<accession>A0A2P2D1X9</accession>
<keyword evidence="2" id="KW-1185">Reference proteome</keyword>
<evidence type="ECO:0000313" key="1">
    <source>
        <dbReference type="EMBL" id="GBF38471.1"/>
    </source>
</evidence>
<name>A0A2P2D1X9_9LEPT</name>
<dbReference type="EMBL" id="BFAY01000007">
    <property type="protein sequence ID" value="GBF38471.1"/>
    <property type="molecule type" value="Genomic_DNA"/>
</dbReference>
<organism evidence="1 2">
    <name type="scientific">Leptospira johnsonii</name>
    <dbReference type="NCBI Taxonomy" id="1917820"/>
    <lineage>
        <taxon>Bacteria</taxon>
        <taxon>Pseudomonadati</taxon>
        <taxon>Spirochaetota</taxon>
        <taxon>Spirochaetia</taxon>
        <taxon>Leptospirales</taxon>
        <taxon>Leptospiraceae</taxon>
        <taxon>Leptospira</taxon>
    </lineage>
</organism>
<evidence type="ECO:0000313" key="2">
    <source>
        <dbReference type="Proteomes" id="UP000245076"/>
    </source>
</evidence>
<proteinExistence type="predicted"/>
<sequence length="156" mass="16661">MLFDSYEKKAKGDDTDLFPLLSLLESNGLPPLNVEPISWMSFPSEPVIFTAGNSGSYSVSGTLPYGPGCNIVNITFLGSKEGTNVTISSGSNGGNWGTLDLDDCFPNYSDSFNISGSTPGKARVVYRVFNNVYNGWFPDLKAGQIIGVVNVTITAD</sequence>
<dbReference type="AlphaFoldDB" id="A0A2P2D1X9"/>
<dbReference type="Proteomes" id="UP000245076">
    <property type="component" value="Unassembled WGS sequence"/>
</dbReference>
<comment type="caution">
    <text evidence="1">The sequence shown here is derived from an EMBL/GenBank/DDBJ whole genome shotgun (WGS) entry which is preliminary data.</text>
</comment>
<gene>
    <name evidence="1" type="ORF">LPTSP1_14640</name>
</gene>
<reference evidence="1 2" key="1">
    <citation type="submission" date="2018-02" db="EMBL/GenBank/DDBJ databases">
        <title>Novel Leptospira species isolated from soil and water in Japan.</title>
        <authorList>
            <person name="Nakao R."/>
            <person name="Masuzawa T."/>
        </authorList>
    </citation>
    <scope>NUCLEOTIDE SEQUENCE [LARGE SCALE GENOMIC DNA]</scope>
    <source>
        <strain evidence="1 2">E8</strain>
    </source>
</reference>